<reference evidence="3" key="1">
    <citation type="journal article" date="2016" name="Nat. Commun.">
        <title>The Gonium pectorale genome demonstrates co-option of cell cycle regulation during the evolution of multicellularity.</title>
        <authorList>
            <person name="Hanschen E.R."/>
            <person name="Marriage T.N."/>
            <person name="Ferris P.J."/>
            <person name="Hamaji T."/>
            <person name="Toyoda A."/>
            <person name="Fujiyama A."/>
            <person name="Neme R."/>
            <person name="Noguchi H."/>
            <person name="Minakuchi Y."/>
            <person name="Suzuki M."/>
            <person name="Kawai-Toyooka H."/>
            <person name="Smith D.R."/>
            <person name="Sparks H."/>
            <person name="Anderson J."/>
            <person name="Bakaric R."/>
            <person name="Luria V."/>
            <person name="Karger A."/>
            <person name="Kirschner M.W."/>
            <person name="Durand P.M."/>
            <person name="Michod R.E."/>
            <person name="Nozaki H."/>
            <person name="Olson B.J."/>
        </authorList>
    </citation>
    <scope>NUCLEOTIDE SEQUENCE [LARGE SCALE GENOMIC DNA]</scope>
    <source>
        <strain evidence="3">NIES-2863</strain>
    </source>
</reference>
<organism evidence="2 3">
    <name type="scientific">Gonium pectorale</name>
    <name type="common">Green alga</name>
    <dbReference type="NCBI Taxonomy" id="33097"/>
    <lineage>
        <taxon>Eukaryota</taxon>
        <taxon>Viridiplantae</taxon>
        <taxon>Chlorophyta</taxon>
        <taxon>core chlorophytes</taxon>
        <taxon>Chlorophyceae</taxon>
        <taxon>CS clade</taxon>
        <taxon>Chlamydomonadales</taxon>
        <taxon>Volvocaceae</taxon>
        <taxon>Gonium</taxon>
    </lineage>
</organism>
<sequence>MFEIVANLLKAGLMSSTELMVGLSNADNDAWRLFEQLSDEAQLQPLAEWARLVERYAWGLEDVAPHTTAQPVRARNTAAAAAPILARGHTACTLILYTAAFIVQTLTGVMVASPRGTASDTLPRLAATLQRTGLLTAVSSALLAAPACEVRSGDTLERSAAHLASALLNITNAVAALTRTLLQSGGQPGRGSPAAAPLMTLIAAPEVQRLLLAAMERVAELYERELGLAPAAGGGGGGGADGGASGGSSSAQSARETAGAAGGWPLFDDSVAPSVFMERKLAPVLRRWEVVCVAVDTWEAIRASGMAAAVLPPTVRLAPLAVRITRALAMAPPALPPIMDPAERARRTVVGQINITRRLCAVLLPQTPSNGGELPPPEAYVGAHEAWAWGLASAAQACARLLRTDSDPGVRAELRATQLPALVLNLEEHFELHMGGPHASKDVQDDAVRRLAGAGLLRTWDTALRLAADSGSPRLLRRVVRALPPCPGGPILPLLRETMRLRPPSAGAAASGAPAICSSLTALPPPVPVPDPWDGARELGWLVSAAKLVSRHGWEQSSGRGGGGDGGTTLTGEAFLALRELLRSSCLSPSGLPELLPELSEAGGSCASGPDPRSVAIMEASALAARALFATADVPFSGCRDHTAASESVQNIRLVLALRAANSEVTAVRSAARVLPPAVLLVARPLLPLGSAAAMLRKLAAGGGGSDTVHGTVTMYARRLSESVVTALAELAADPALEPHVRAALLAEPAGAETELPAGAVPSREAEVTAVRSAARVLPPAVLLVARPLLPLGSAAAMLRKLAAGGGGSDTVHGTVTMYARRLSESVVTALAELAADPALEPHVRAALLAEPAGAETELPAGAVPSREACTSPGLRPPSSDAAAFGFSAGYVAAAVAAFSPRSAEQLACLRAAAAEADRGNVSGAVGGSVDPGAGATASALTFAAHLVLRVAVAESPVAAPDPDEAALEPLQRLRLLGVPLPPPPGCRL</sequence>
<name>A0A150FWQ8_GONPE</name>
<evidence type="ECO:0000313" key="2">
    <source>
        <dbReference type="EMBL" id="KXZ41645.1"/>
    </source>
</evidence>
<evidence type="ECO:0000313" key="3">
    <source>
        <dbReference type="Proteomes" id="UP000075714"/>
    </source>
</evidence>
<dbReference type="Proteomes" id="UP000075714">
    <property type="component" value="Unassembled WGS sequence"/>
</dbReference>
<proteinExistence type="predicted"/>
<protein>
    <submittedName>
        <fullName evidence="2">Uncharacterized protein</fullName>
    </submittedName>
</protein>
<feature type="compositionally biased region" description="Gly residues" evidence="1">
    <location>
        <begin position="233"/>
        <end position="246"/>
    </location>
</feature>
<gene>
    <name evidence="2" type="ORF">GPECTOR_343g85</name>
</gene>
<dbReference type="AlphaFoldDB" id="A0A150FWQ8"/>
<comment type="caution">
    <text evidence="2">The sequence shown here is derived from an EMBL/GenBank/DDBJ whole genome shotgun (WGS) entry which is preliminary data.</text>
</comment>
<dbReference type="EMBL" id="LSYV01000341">
    <property type="protein sequence ID" value="KXZ41645.1"/>
    <property type="molecule type" value="Genomic_DNA"/>
</dbReference>
<keyword evidence="3" id="KW-1185">Reference proteome</keyword>
<accession>A0A150FWQ8</accession>
<evidence type="ECO:0000256" key="1">
    <source>
        <dbReference type="SAM" id="MobiDB-lite"/>
    </source>
</evidence>
<feature type="region of interest" description="Disordered" evidence="1">
    <location>
        <begin position="233"/>
        <end position="255"/>
    </location>
</feature>